<dbReference type="Proteomes" id="UP001054945">
    <property type="component" value="Unassembled WGS sequence"/>
</dbReference>
<comment type="caution">
    <text evidence="1">The sequence shown here is derived from an EMBL/GenBank/DDBJ whole genome shotgun (WGS) entry which is preliminary data.</text>
</comment>
<sequence length="103" mass="12030">MEAKLELYSSVKHFAYALFIGSRGEDEDFKFISLWVNSDECLALTRVVAKLTKMNDIYGVIFQSCFELYFGKLKEDKILHSKKDLAKFLLVRSYHLCRSPSFF</sequence>
<dbReference type="EMBL" id="BPLR01012659">
    <property type="protein sequence ID" value="GIY55619.1"/>
    <property type="molecule type" value="Genomic_DNA"/>
</dbReference>
<accession>A0AAV4UCV6</accession>
<reference evidence="1 2" key="1">
    <citation type="submission" date="2021-06" db="EMBL/GenBank/DDBJ databases">
        <title>Caerostris extrusa draft genome.</title>
        <authorList>
            <person name="Kono N."/>
            <person name="Arakawa K."/>
        </authorList>
    </citation>
    <scope>NUCLEOTIDE SEQUENCE [LARGE SCALE GENOMIC DNA]</scope>
</reference>
<evidence type="ECO:0000313" key="1">
    <source>
        <dbReference type="EMBL" id="GIY55619.1"/>
    </source>
</evidence>
<evidence type="ECO:0000313" key="2">
    <source>
        <dbReference type="Proteomes" id="UP001054945"/>
    </source>
</evidence>
<gene>
    <name evidence="1" type="ORF">CEXT_162461</name>
</gene>
<protein>
    <submittedName>
        <fullName evidence="1">Uncharacterized protein</fullName>
    </submittedName>
</protein>
<dbReference type="AlphaFoldDB" id="A0AAV4UCV6"/>
<name>A0AAV4UCV6_CAEEX</name>
<organism evidence="1 2">
    <name type="scientific">Caerostris extrusa</name>
    <name type="common">Bark spider</name>
    <name type="synonym">Caerostris bankana</name>
    <dbReference type="NCBI Taxonomy" id="172846"/>
    <lineage>
        <taxon>Eukaryota</taxon>
        <taxon>Metazoa</taxon>
        <taxon>Ecdysozoa</taxon>
        <taxon>Arthropoda</taxon>
        <taxon>Chelicerata</taxon>
        <taxon>Arachnida</taxon>
        <taxon>Araneae</taxon>
        <taxon>Araneomorphae</taxon>
        <taxon>Entelegynae</taxon>
        <taxon>Araneoidea</taxon>
        <taxon>Araneidae</taxon>
        <taxon>Caerostris</taxon>
    </lineage>
</organism>
<proteinExistence type="predicted"/>
<keyword evidence="2" id="KW-1185">Reference proteome</keyword>